<dbReference type="InterPro" id="IPR016181">
    <property type="entry name" value="Acyl_CoA_acyltransferase"/>
</dbReference>
<accession>A0A1D2YST9</accession>
<dbReference type="Proteomes" id="UP000243739">
    <property type="component" value="Unassembled WGS sequence"/>
</dbReference>
<dbReference type="EMBL" id="MIJF01000056">
    <property type="protein sequence ID" value="OEF98065.1"/>
    <property type="molecule type" value="Genomic_DNA"/>
</dbReference>
<dbReference type="InterPro" id="IPR000182">
    <property type="entry name" value="GNAT_dom"/>
</dbReference>
<protein>
    <recommendedName>
        <fullName evidence="1">N-acetyltransferase domain-containing protein</fullName>
    </recommendedName>
</protein>
<reference evidence="2 3" key="1">
    <citation type="submission" date="2016-09" db="EMBL/GenBank/DDBJ databases">
        <title>Draft genome sequence for the type strain of Vulcanibacillus modesticaldus BR, a strictly anaerobic, moderately thermophilic, and nitrate-reducing bacterium from deep sea-hydrothermal vents of the Mid-Atlantic Ridge.</title>
        <authorList>
            <person name="Abin C.A."/>
            <person name="Hollibaugh J.T."/>
        </authorList>
    </citation>
    <scope>NUCLEOTIDE SEQUENCE [LARGE SCALE GENOMIC DNA]</scope>
    <source>
        <strain evidence="2 3">BR</strain>
    </source>
</reference>
<dbReference type="RefSeq" id="WP_069657365.1">
    <property type="nucleotide sequence ID" value="NZ_MIJF01000056.1"/>
</dbReference>
<dbReference type="SUPFAM" id="SSF55729">
    <property type="entry name" value="Acyl-CoA N-acyltransferases (Nat)"/>
    <property type="match status" value="1"/>
</dbReference>
<comment type="caution">
    <text evidence="2">The sequence shown here is derived from an EMBL/GenBank/DDBJ whole genome shotgun (WGS) entry which is preliminary data.</text>
</comment>
<name>A0A1D2YST9_9BACI</name>
<evidence type="ECO:0000313" key="3">
    <source>
        <dbReference type="Proteomes" id="UP000243739"/>
    </source>
</evidence>
<dbReference type="OrthoDB" id="9795206at2"/>
<evidence type="ECO:0000259" key="1">
    <source>
        <dbReference type="PROSITE" id="PS51186"/>
    </source>
</evidence>
<feature type="domain" description="N-acetyltransferase" evidence="1">
    <location>
        <begin position="7"/>
        <end position="172"/>
    </location>
</feature>
<dbReference type="Gene3D" id="3.40.630.30">
    <property type="match status" value="1"/>
</dbReference>
<gene>
    <name evidence="2" type="ORF">BHF71_03330</name>
</gene>
<organism evidence="2 3">
    <name type="scientific">Vulcanibacillus modesticaldus</name>
    <dbReference type="NCBI Taxonomy" id="337097"/>
    <lineage>
        <taxon>Bacteria</taxon>
        <taxon>Bacillati</taxon>
        <taxon>Bacillota</taxon>
        <taxon>Bacilli</taxon>
        <taxon>Bacillales</taxon>
        <taxon>Bacillaceae</taxon>
        <taxon>Vulcanibacillus</taxon>
    </lineage>
</organism>
<dbReference type="AlphaFoldDB" id="A0A1D2YST9"/>
<dbReference type="PROSITE" id="PS51186">
    <property type="entry name" value="GNAT"/>
    <property type="match status" value="1"/>
</dbReference>
<dbReference type="PANTHER" id="PTHR43415:SF3">
    <property type="entry name" value="GNAT-FAMILY ACETYLTRANSFERASE"/>
    <property type="match status" value="1"/>
</dbReference>
<dbReference type="GO" id="GO:0016747">
    <property type="term" value="F:acyltransferase activity, transferring groups other than amino-acyl groups"/>
    <property type="evidence" value="ECO:0007669"/>
    <property type="project" value="InterPro"/>
</dbReference>
<dbReference type="STRING" id="337097.BHF71_03330"/>
<evidence type="ECO:0000313" key="2">
    <source>
        <dbReference type="EMBL" id="OEF98065.1"/>
    </source>
</evidence>
<keyword evidence="3" id="KW-1185">Reference proteome</keyword>
<dbReference type="Pfam" id="PF13302">
    <property type="entry name" value="Acetyltransf_3"/>
    <property type="match status" value="1"/>
</dbReference>
<proteinExistence type="predicted"/>
<sequence length="189" mass="22691">MLKGKLVQLKAVEREDLPKYLEWMNDSEVRQYLAIGISYPLTMTEENDWYESMLKDKSRKTYAIHTIENDQLIGNCSLFNINWKNQSAVTGIFIGDKNYWGKGYGTEALRLLLYLGFQEFNLRRIELGVFEFNDRAIKSYKKLGFVEEGRKRRAIYRNGNFYDEVIMAILREEYLEKFQKEDEERWRQY</sequence>
<dbReference type="PANTHER" id="PTHR43415">
    <property type="entry name" value="SPERMIDINE N(1)-ACETYLTRANSFERASE"/>
    <property type="match status" value="1"/>
</dbReference>